<feature type="domain" description="CBS" evidence="8">
    <location>
        <begin position="170"/>
        <end position="229"/>
    </location>
</feature>
<keyword evidence="3" id="KW-1003">Cell membrane</keyword>
<keyword evidence="4" id="KW-0677">Repeat</keyword>
<keyword evidence="7" id="KW-1133">Transmembrane helix</keyword>
<dbReference type="STRING" id="1806891.Cs308_0133"/>
<dbReference type="PATRIC" id="fig|1806891.3.peg.128"/>
<dbReference type="GO" id="GO:0050660">
    <property type="term" value="F:flavin adenine dinucleotide binding"/>
    <property type="evidence" value="ECO:0007669"/>
    <property type="project" value="InterPro"/>
</dbReference>
<reference evidence="9 10" key="1">
    <citation type="submission" date="2016-03" db="EMBL/GenBank/DDBJ databases">
        <title>Culture-independent genomics supports pathogen discovery for uncultivable bacteria within the genus Chlamydia.</title>
        <authorList>
            <person name="Taylor-Brown A."/>
            <person name="Bachmann N.L."/>
            <person name="Borel N."/>
            <person name="Polkinghorne A."/>
        </authorList>
    </citation>
    <scope>NUCLEOTIDE SEQUENCE [LARGE SCALE GENOMIC DNA]</scope>
    <source>
        <strain evidence="9 10">2742-308</strain>
    </source>
</reference>
<evidence type="ECO:0000256" key="6">
    <source>
        <dbReference type="PROSITE-ProRule" id="PRU00703"/>
    </source>
</evidence>
<evidence type="ECO:0000256" key="4">
    <source>
        <dbReference type="ARBA" id="ARBA00022737"/>
    </source>
</evidence>
<gene>
    <name evidence="9" type="ORF">Cs308_0133</name>
</gene>
<evidence type="ECO:0000256" key="7">
    <source>
        <dbReference type="SAM" id="Phobius"/>
    </source>
</evidence>
<dbReference type="InterPro" id="IPR005170">
    <property type="entry name" value="Transptr-assoc_dom"/>
</dbReference>
<keyword evidence="10" id="KW-1185">Reference proteome</keyword>
<name>A0A1A9HW82_9CHLA</name>
<dbReference type="KEGG" id="csaz:Cs308_0133"/>
<dbReference type="PANTHER" id="PTHR22777:SF32">
    <property type="entry name" value="UPF0053 INNER MEMBRANE PROTEIN YFJD"/>
    <property type="match status" value="1"/>
</dbReference>
<dbReference type="InterPro" id="IPR000644">
    <property type="entry name" value="CBS_dom"/>
</dbReference>
<dbReference type="GO" id="GO:0005886">
    <property type="term" value="C:plasma membrane"/>
    <property type="evidence" value="ECO:0007669"/>
    <property type="project" value="UniProtKB-SubCell"/>
</dbReference>
<keyword evidence="7" id="KW-0812">Transmembrane</keyword>
<dbReference type="Pfam" id="PF03471">
    <property type="entry name" value="CorC_HlyC"/>
    <property type="match status" value="1"/>
</dbReference>
<evidence type="ECO:0000256" key="3">
    <source>
        <dbReference type="ARBA" id="ARBA00022475"/>
    </source>
</evidence>
<feature type="transmembrane region" description="Helical" evidence="7">
    <location>
        <begin position="83"/>
        <end position="104"/>
    </location>
</feature>
<keyword evidence="5 6" id="KW-0129">CBS domain</keyword>
<evidence type="ECO:0000256" key="1">
    <source>
        <dbReference type="ARBA" id="ARBA00004651"/>
    </source>
</evidence>
<evidence type="ECO:0000313" key="10">
    <source>
        <dbReference type="Proteomes" id="UP000078162"/>
    </source>
</evidence>
<comment type="subcellular location">
    <subcellularLocation>
        <location evidence="1">Cell membrane</location>
        <topology evidence="1">Multi-pass membrane protein</topology>
    </subcellularLocation>
</comment>
<sequence length="387" mass="44186">MLYTILALLLIFALFTLGLTQSSSHGSLNFYTSLHNRFFKEQGAQGYPNHTTFPVMFLLILYGALGIKIYTTTFHIQLSYQAIAFWISYSLASFIAYVFLPAYIAKKLSKEATVPLRLLPSILQLFFLPLQKLYQNQTTSCPLLKPSFTFQTPLSETLIAFDKLIVREVMIPKVDIFALPEETTLKEALDLIIEEGYSRVPIYKKNLDNITGILLVKDLLQLYKNTHDPNQPVSLVAKPPFYAPEIKKAASLLQEFRQKHRHLAIIVNEYGFTEGIATMEDIIEEIIGEIADEHDVQEDIPYKKIGNSWIVDGRMNISDAEDYFKLKIDHQNSYDTLGGHVFHKVGAVPQKGMKIHHENFDIEIITCTERSVGKLKITPRKRKFPIP</sequence>
<evidence type="ECO:0000256" key="5">
    <source>
        <dbReference type="ARBA" id="ARBA00023122"/>
    </source>
</evidence>
<evidence type="ECO:0000259" key="8">
    <source>
        <dbReference type="PROSITE" id="PS51371"/>
    </source>
</evidence>
<feature type="domain" description="CBS" evidence="8">
    <location>
        <begin position="236"/>
        <end position="293"/>
    </location>
</feature>
<dbReference type="InterPro" id="IPR046342">
    <property type="entry name" value="CBS_dom_sf"/>
</dbReference>
<comment type="similarity">
    <text evidence="2">Belongs to the UPF0053 family.</text>
</comment>
<dbReference type="PANTHER" id="PTHR22777">
    <property type="entry name" value="HEMOLYSIN-RELATED"/>
    <property type="match status" value="1"/>
</dbReference>
<dbReference type="SUPFAM" id="SSF54631">
    <property type="entry name" value="CBS-domain pair"/>
    <property type="match status" value="1"/>
</dbReference>
<dbReference type="FunFam" id="3.10.580.10:FF:000002">
    <property type="entry name" value="Magnesium/cobalt efflux protein CorC"/>
    <property type="match status" value="1"/>
</dbReference>
<keyword evidence="7" id="KW-0472">Membrane</keyword>
<accession>A0A1A9HW82</accession>
<dbReference type="EMBL" id="CP014639">
    <property type="protein sequence ID" value="ANH78304.1"/>
    <property type="molecule type" value="Genomic_DNA"/>
</dbReference>
<protein>
    <submittedName>
        <fullName evidence="9">Magnesium and cobalt efflux protein CorC</fullName>
    </submittedName>
</protein>
<dbReference type="PROSITE" id="PS51371">
    <property type="entry name" value="CBS"/>
    <property type="match status" value="2"/>
</dbReference>
<dbReference type="RefSeq" id="WP_066483304.1">
    <property type="nucleotide sequence ID" value="NZ_CP014639.1"/>
</dbReference>
<proteinExistence type="inferred from homology"/>
<dbReference type="Proteomes" id="UP000078162">
    <property type="component" value="Chromosome"/>
</dbReference>
<dbReference type="AlphaFoldDB" id="A0A1A9HW82"/>
<feature type="transmembrane region" description="Helical" evidence="7">
    <location>
        <begin position="53"/>
        <end position="71"/>
    </location>
</feature>
<dbReference type="Gene3D" id="3.10.580.10">
    <property type="entry name" value="CBS-domain"/>
    <property type="match status" value="1"/>
</dbReference>
<dbReference type="InterPro" id="IPR016169">
    <property type="entry name" value="FAD-bd_PCMH_sub2"/>
</dbReference>
<organism evidence="9 10">
    <name type="scientific">Candidatus Chlamydia sanziniae</name>
    <dbReference type="NCBI Taxonomy" id="1806891"/>
    <lineage>
        <taxon>Bacteria</taxon>
        <taxon>Pseudomonadati</taxon>
        <taxon>Chlamydiota</taxon>
        <taxon>Chlamydiia</taxon>
        <taxon>Chlamydiales</taxon>
        <taxon>Chlamydiaceae</taxon>
        <taxon>Chlamydia/Chlamydophila group</taxon>
        <taxon>Chlamydia</taxon>
    </lineage>
</organism>
<dbReference type="CDD" id="cd04590">
    <property type="entry name" value="CBS_pair_CorC_HlyC_assoc"/>
    <property type="match status" value="1"/>
</dbReference>
<evidence type="ECO:0000256" key="2">
    <source>
        <dbReference type="ARBA" id="ARBA00006337"/>
    </source>
</evidence>
<dbReference type="Pfam" id="PF00571">
    <property type="entry name" value="CBS"/>
    <property type="match status" value="2"/>
</dbReference>
<dbReference type="InterPro" id="IPR036318">
    <property type="entry name" value="FAD-bd_PCMH-like_sf"/>
</dbReference>
<dbReference type="SMART" id="SM00116">
    <property type="entry name" value="CBS"/>
    <property type="match status" value="2"/>
</dbReference>
<dbReference type="Gene3D" id="3.30.465.10">
    <property type="match status" value="1"/>
</dbReference>
<dbReference type="SMART" id="SM01091">
    <property type="entry name" value="CorC_HlyC"/>
    <property type="match status" value="1"/>
</dbReference>
<dbReference type="OrthoDB" id="9798188at2"/>
<dbReference type="InterPro" id="IPR044751">
    <property type="entry name" value="Ion_transp-like_CBS"/>
</dbReference>
<dbReference type="SUPFAM" id="SSF56176">
    <property type="entry name" value="FAD-binding/transporter-associated domain-like"/>
    <property type="match status" value="1"/>
</dbReference>
<evidence type="ECO:0000313" key="9">
    <source>
        <dbReference type="EMBL" id="ANH78304.1"/>
    </source>
</evidence>